<proteinExistence type="predicted"/>
<comment type="caution">
    <text evidence="3">The sequence shown here is derived from an EMBL/GenBank/DDBJ whole genome shotgun (WGS) entry which is preliminary data.</text>
</comment>
<feature type="domain" description="ORC1/DEAH AAA+ ATPase" evidence="2">
    <location>
        <begin position="41"/>
        <end position="177"/>
    </location>
</feature>
<keyword evidence="1" id="KW-1133">Transmembrane helix</keyword>
<keyword evidence="4" id="KW-1185">Reference proteome</keyword>
<protein>
    <submittedName>
        <fullName evidence="3">ExeA family protein</fullName>
    </submittedName>
</protein>
<evidence type="ECO:0000313" key="3">
    <source>
        <dbReference type="EMBL" id="MFC3701166.1"/>
    </source>
</evidence>
<evidence type="ECO:0000259" key="2">
    <source>
        <dbReference type="Pfam" id="PF13401"/>
    </source>
</evidence>
<keyword evidence="1" id="KW-0472">Membrane</keyword>
<dbReference type="EMBL" id="JBHRYN010000008">
    <property type="protein sequence ID" value="MFC3701166.1"/>
    <property type="molecule type" value="Genomic_DNA"/>
</dbReference>
<dbReference type="RefSeq" id="WP_215999885.1">
    <property type="nucleotide sequence ID" value="NZ_JAUFQI010000001.1"/>
</dbReference>
<evidence type="ECO:0000313" key="4">
    <source>
        <dbReference type="Proteomes" id="UP001595710"/>
    </source>
</evidence>
<name>A0ABV7WPK3_9GAMM</name>
<feature type="transmembrane region" description="Helical" evidence="1">
    <location>
        <begin position="282"/>
        <end position="299"/>
    </location>
</feature>
<accession>A0ABV7WPK3</accession>
<evidence type="ECO:0000256" key="1">
    <source>
        <dbReference type="SAM" id="Phobius"/>
    </source>
</evidence>
<gene>
    <name evidence="3" type="ORF">ACFOND_05870</name>
</gene>
<dbReference type="PANTHER" id="PTHR35894:SF7">
    <property type="entry name" value="GENERAL SECRETION PATHWAY PROTEIN A-RELATED"/>
    <property type="match status" value="1"/>
</dbReference>
<reference evidence="4" key="1">
    <citation type="journal article" date="2019" name="Int. J. Syst. Evol. Microbiol.">
        <title>The Global Catalogue of Microorganisms (GCM) 10K type strain sequencing project: providing services to taxonomists for standard genome sequencing and annotation.</title>
        <authorList>
            <consortium name="The Broad Institute Genomics Platform"/>
            <consortium name="The Broad Institute Genome Sequencing Center for Infectious Disease"/>
            <person name="Wu L."/>
            <person name="Ma J."/>
        </authorList>
    </citation>
    <scope>NUCLEOTIDE SEQUENCE [LARGE SCALE GENOMIC DNA]</scope>
    <source>
        <strain evidence="4">CECT 8288</strain>
    </source>
</reference>
<dbReference type="InterPro" id="IPR052026">
    <property type="entry name" value="ExeA_AAA_ATPase_DNA-bind"/>
</dbReference>
<keyword evidence="1" id="KW-0812">Transmembrane</keyword>
<dbReference type="Proteomes" id="UP001595710">
    <property type="component" value="Unassembled WGS sequence"/>
</dbReference>
<dbReference type="PANTHER" id="PTHR35894">
    <property type="entry name" value="GENERAL SECRETION PATHWAY PROTEIN A-RELATED"/>
    <property type="match status" value="1"/>
</dbReference>
<dbReference type="Pfam" id="PF13401">
    <property type="entry name" value="AAA_22"/>
    <property type="match status" value="1"/>
</dbReference>
<dbReference type="InterPro" id="IPR049945">
    <property type="entry name" value="AAA_22"/>
</dbReference>
<organism evidence="3 4">
    <name type="scientific">Reinekea marina</name>
    <dbReference type="NCBI Taxonomy" id="1310421"/>
    <lineage>
        <taxon>Bacteria</taxon>
        <taxon>Pseudomonadati</taxon>
        <taxon>Pseudomonadota</taxon>
        <taxon>Gammaproteobacteria</taxon>
        <taxon>Oceanospirillales</taxon>
        <taxon>Saccharospirillaceae</taxon>
        <taxon>Reinekea</taxon>
    </lineage>
</organism>
<sequence length="300" mass="33755">MYQRHFGLTKQPFSLTPDTGLFVNLPSHEQCFELMAHVLASGEGFLKVIGDVGTGKTILCRKLLRFLDAQASSNHRFHTVYIPNPMLSPVGLYRAVGQELGLDASEKRNDDALLQHINERVLSLATENKSVVIVVDESQSLPPATLEALRLISNLETEERKLVQIILFGQTELDDLLNQDRFRQLKQRISFGHYLTPLDAKETRQYIQFRLQQCGYNGHELFSDAAIKKLHKVAQGIPRMINVLAHKSMMAAYAEQKKFVEIAHVMLAADVKEQRKVSTAPILAGTAFIVLLAALVWRLV</sequence>